<dbReference type="PANTHER" id="PTHR38459:SF1">
    <property type="entry name" value="PROPHAGE BACTOPRENOL-LINKED GLUCOSE TRANSLOCASE HOMOLOG"/>
    <property type="match status" value="1"/>
</dbReference>
<dbReference type="InterPro" id="IPR007267">
    <property type="entry name" value="GtrA_DPMS_TM"/>
</dbReference>
<dbReference type="Pfam" id="PF04138">
    <property type="entry name" value="GtrA_DPMS_TM"/>
    <property type="match status" value="1"/>
</dbReference>
<comment type="similarity">
    <text evidence="2">Belongs to the GtrA family.</text>
</comment>
<accession>A0ABT3DAJ0</accession>
<keyword evidence="5 6" id="KW-0472">Membrane</keyword>
<keyword evidence="4 6" id="KW-1133">Transmembrane helix</keyword>
<feature type="transmembrane region" description="Helical" evidence="6">
    <location>
        <begin position="43"/>
        <end position="62"/>
    </location>
</feature>
<proteinExistence type="inferred from homology"/>
<dbReference type="EMBL" id="JAOYEY010000005">
    <property type="protein sequence ID" value="MCV9884089.1"/>
    <property type="molecule type" value="Genomic_DNA"/>
</dbReference>
<organism evidence="8 9">
    <name type="scientific">Metabacillus halosaccharovorans</name>
    <dbReference type="NCBI Taxonomy" id="930124"/>
    <lineage>
        <taxon>Bacteria</taxon>
        <taxon>Bacillati</taxon>
        <taxon>Bacillota</taxon>
        <taxon>Bacilli</taxon>
        <taxon>Bacillales</taxon>
        <taxon>Bacillaceae</taxon>
        <taxon>Metabacillus</taxon>
    </lineage>
</organism>
<evidence type="ECO:0000256" key="4">
    <source>
        <dbReference type="ARBA" id="ARBA00022989"/>
    </source>
</evidence>
<protein>
    <submittedName>
        <fullName evidence="8">GtrA family protein</fullName>
    </submittedName>
</protein>
<name>A0ABT3DAJ0_9BACI</name>
<evidence type="ECO:0000256" key="2">
    <source>
        <dbReference type="ARBA" id="ARBA00009399"/>
    </source>
</evidence>
<dbReference type="InterPro" id="IPR051401">
    <property type="entry name" value="GtrA_CellWall_Glycosyl"/>
</dbReference>
<keyword evidence="9" id="KW-1185">Reference proteome</keyword>
<feature type="transmembrane region" description="Helical" evidence="6">
    <location>
        <begin position="15"/>
        <end position="37"/>
    </location>
</feature>
<comment type="subcellular location">
    <subcellularLocation>
        <location evidence="1">Membrane</location>
        <topology evidence="1">Multi-pass membrane protein</topology>
    </subcellularLocation>
</comment>
<evidence type="ECO:0000256" key="6">
    <source>
        <dbReference type="SAM" id="Phobius"/>
    </source>
</evidence>
<gene>
    <name evidence="8" type="ORF">OIH86_00080</name>
</gene>
<dbReference type="RefSeq" id="WP_264141127.1">
    <property type="nucleotide sequence ID" value="NZ_JAOYEY010000005.1"/>
</dbReference>
<feature type="transmembrane region" description="Helical" evidence="6">
    <location>
        <begin position="109"/>
        <end position="129"/>
    </location>
</feature>
<dbReference type="Proteomes" id="UP001526147">
    <property type="component" value="Unassembled WGS sequence"/>
</dbReference>
<evidence type="ECO:0000256" key="5">
    <source>
        <dbReference type="ARBA" id="ARBA00023136"/>
    </source>
</evidence>
<evidence type="ECO:0000256" key="1">
    <source>
        <dbReference type="ARBA" id="ARBA00004141"/>
    </source>
</evidence>
<dbReference type="PANTHER" id="PTHR38459">
    <property type="entry name" value="PROPHAGE BACTOPRENOL-LINKED GLUCOSE TRANSLOCASE HOMOLOG"/>
    <property type="match status" value="1"/>
</dbReference>
<sequence length="138" mass="15855">MVESIENYFNKSNTFIRYILVGVLNTIIGISIILLLFEVLKLSYWSSTFIGNSVGAIVSYFLNRNFTFKSNVENKKGILLFTIVILGSYFISYPIGYHLLFKDILKSTILGSELSIFLSACVYTILNYLGQRYLTFRR</sequence>
<comment type="caution">
    <text evidence="8">The sequence shown here is derived from an EMBL/GenBank/DDBJ whole genome shotgun (WGS) entry which is preliminary data.</text>
</comment>
<evidence type="ECO:0000256" key="3">
    <source>
        <dbReference type="ARBA" id="ARBA00022692"/>
    </source>
</evidence>
<feature type="transmembrane region" description="Helical" evidence="6">
    <location>
        <begin position="78"/>
        <end position="97"/>
    </location>
</feature>
<keyword evidence="3 6" id="KW-0812">Transmembrane</keyword>
<evidence type="ECO:0000313" key="9">
    <source>
        <dbReference type="Proteomes" id="UP001526147"/>
    </source>
</evidence>
<reference evidence="8 9" key="1">
    <citation type="submission" date="2022-10" db="EMBL/GenBank/DDBJ databases">
        <title>Draft genome assembly of moderately radiation resistant bacterium Metabacillus halosaccharovorans.</title>
        <authorList>
            <person name="Pal S."/>
            <person name="Gopinathan A."/>
        </authorList>
    </citation>
    <scope>NUCLEOTIDE SEQUENCE [LARGE SCALE GENOMIC DNA]</scope>
    <source>
        <strain evidence="8 9">VITHBRA001</strain>
    </source>
</reference>
<evidence type="ECO:0000259" key="7">
    <source>
        <dbReference type="Pfam" id="PF04138"/>
    </source>
</evidence>
<feature type="domain" description="GtrA/DPMS transmembrane" evidence="7">
    <location>
        <begin position="17"/>
        <end position="136"/>
    </location>
</feature>
<evidence type="ECO:0000313" key="8">
    <source>
        <dbReference type="EMBL" id="MCV9884089.1"/>
    </source>
</evidence>